<accession>A0A3B1C347</accession>
<organism evidence="1">
    <name type="scientific">hydrothermal vent metagenome</name>
    <dbReference type="NCBI Taxonomy" id="652676"/>
    <lineage>
        <taxon>unclassified sequences</taxon>
        <taxon>metagenomes</taxon>
        <taxon>ecological metagenomes</taxon>
    </lineage>
</organism>
<reference evidence="1" key="1">
    <citation type="submission" date="2018-06" db="EMBL/GenBank/DDBJ databases">
        <authorList>
            <person name="Zhirakovskaya E."/>
        </authorList>
    </citation>
    <scope>NUCLEOTIDE SEQUENCE</scope>
</reference>
<gene>
    <name evidence="1" type="ORF">MNBD_NITROSPINAE02-1037</name>
</gene>
<proteinExistence type="predicted"/>
<dbReference type="InterPro" id="IPR043504">
    <property type="entry name" value="Peptidase_S1_PA_chymotrypsin"/>
</dbReference>
<dbReference type="Gene3D" id="2.40.10.10">
    <property type="entry name" value="Trypsin-like serine proteases"/>
    <property type="match status" value="1"/>
</dbReference>
<dbReference type="SUPFAM" id="SSF50494">
    <property type="entry name" value="Trypsin-like serine proteases"/>
    <property type="match status" value="1"/>
</dbReference>
<sequence length="138" mass="14909">MPVIMEWGYVTGAGIKTLGYPGEVRGQRNDYGQFLSTGEIIDANSPTSRQNYILAGDVNNIFVSNSHNSQGSSGGPVFFYDGAADEYYIISVISAGAEDNSYTASPRFTGDLVSLLYENYGWRPDGSGAPFSLPQKPF</sequence>
<dbReference type="AlphaFoldDB" id="A0A3B1C347"/>
<dbReference type="EMBL" id="UOGE01000037">
    <property type="protein sequence ID" value="VAX19003.1"/>
    <property type="molecule type" value="Genomic_DNA"/>
</dbReference>
<protein>
    <recommendedName>
        <fullName evidence="2">Peptidase S1 domain-containing protein</fullName>
    </recommendedName>
</protein>
<dbReference type="InterPro" id="IPR009003">
    <property type="entry name" value="Peptidase_S1_PA"/>
</dbReference>
<name>A0A3B1C347_9ZZZZ</name>
<evidence type="ECO:0008006" key="2">
    <source>
        <dbReference type="Google" id="ProtNLM"/>
    </source>
</evidence>
<evidence type="ECO:0000313" key="1">
    <source>
        <dbReference type="EMBL" id="VAX19003.1"/>
    </source>
</evidence>